<dbReference type="OrthoDB" id="148073at2157"/>
<keyword evidence="3" id="KW-1185">Reference proteome</keyword>
<dbReference type="InterPro" id="IPR036809">
    <property type="entry name" value="AF1782-like_sf"/>
</dbReference>
<dbReference type="eggNOG" id="arCOG01224">
    <property type="taxonomic scope" value="Archaea"/>
</dbReference>
<dbReference type="GeneID" id="25394976"/>
<dbReference type="EMBL" id="CP002117">
    <property type="protein sequence ID" value="ADN35507.1"/>
    <property type="molecule type" value="Genomic_DNA"/>
</dbReference>
<dbReference type="Proteomes" id="UP000006565">
    <property type="component" value="Chromosome"/>
</dbReference>
<dbReference type="HOGENOM" id="CLU_1405979_0_0_2"/>
<dbReference type="KEGG" id="mpi:Mpet_0733"/>
<dbReference type="AlphaFoldDB" id="E1RIJ4"/>
<dbReference type="RefSeq" id="WP_013328685.1">
    <property type="nucleotide sequence ID" value="NC_014507.1"/>
</dbReference>
<evidence type="ECO:0000313" key="2">
    <source>
        <dbReference type="EMBL" id="ADN35507.1"/>
    </source>
</evidence>
<dbReference type="STRING" id="679926.Mpet_0733"/>
<protein>
    <recommendedName>
        <fullName evidence="1">DUF357 domain-containing protein</fullName>
    </recommendedName>
</protein>
<reference evidence="2 3" key="1">
    <citation type="journal article" date="2010" name="Stand. Genomic Sci.">
        <title>Complete genome sequence of Methanoplanus petrolearius type strain (SEBR 4847).</title>
        <authorList>
            <person name="Brambilla E."/>
            <person name="Djao O.D."/>
            <person name="Daligault H."/>
            <person name="Lapidus A."/>
            <person name="Lucas S."/>
            <person name="Hammon N."/>
            <person name="Nolan M."/>
            <person name="Tice H."/>
            <person name="Cheng J.F."/>
            <person name="Han C."/>
            <person name="Tapia R."/>
            <person name="Goodwin L."/>
            <person name="Pitluck S."/>
            <person name="Liolios K."/>
            <person name="Ivanova N."/>
            <person name="Mavromatis K."/>
            <person name="Mikhailova N."/>
            <person name="Pati A."/>
            <person name="Chen A."/>
            <person name="Palaniappan K."/>
            <person name="Land M."/>
            <person name="Hauser L."/>
            <person name="Chang Y.J."/>
            <person name="Jeffries C.D."/>
            <person name="Rohde M."/>
            <person name="Spring S."/>
            <person name="Sikorski J."/>
            <person name="Goker M."/>
            <person name="Woyke T."/>
            <person name="Bristow J."/>
            <person name="Eisen J.A."/>
            <person name="Markowitz V."/>
            <person name="Hugenholtz P."/>
            <person name="Kyrpides N.C."/>
            <person name="Klenk H.P."/>
        </authorList>
    </citation>
    <scope>NUCLEOTIDE SEQUENCE [LARGE SCALE GENOMIC DNA]</scope>
    <source>
        <strain evidence="3">DSM 11571 / OCM 486 / SEBR 4847</strain>
    </source>
</reference>
<feature type="domain" description="DUF357" evidence="1">
    <location>
        <begin position="9"/>
        <end position="77"/>
    </location>
</feature>
<dbReference type="Pfam" id="PF04010">
    <property type="entry name" value="DUF357"/>
    <property type="match status" value="2"/>
</dbReference>
<sequence>MKIKAAGDLLKEKIEFSSISPPENTPLHSAAEEIIEMALAYLSDGGTFLGSGDEVNALASYAYGLGWLDAGIYAGLISCMADIGFTTLNCDEEIPEPLNDHLEEKTGRYHRMLDSAVRGVTPAPDKESPVFTAAIDIMDIAGRHLTEGWGYEQEKEGDNSLSSALWHFSYGYGWLDAGVRIGILSITGDRRLFTV</sequence>
<feature type="domain" description="DUF357" evidence="1">
    <location>
        <begin position="108"/>
        <end position="184"/>
    </location>
</feature>
<accession>E1RIJ4</accession>
<evidence type="ECO:0000313" key="3">
    <source>
        <dbReference type="Proteomes" id="UP000006565"/>
    </source>
</evidence>
<gene>
    <name evidence="2" type="ordered locus">Mpet_0733</name>
</gene>
<evidence type="ECO:0000259" key="1">
    <source>
        <dbReference type="Pfam" id="PF04010"/>
    </source>
</evidence>
<proteinExistence type="predicted"/>
<dbReference type="SUPFAM" id="SSF158372">
    <property type="entry name" value="AF1782-like"/>
    <property type="match status" value="2"/>
</dbReference>
<dbReference type="InterPro" id="IPR023140">
    <property type="entry name" value="DUF357"/>
</dbReference>
<dbReference type="Gene3D" id="1.20.1270.90">
    <property type="entry name" value="AF1782-like"/>
    <property type="match status" value="2"/>
</dbReference>
<name>E1RIJ4_METP4</name>
<organism evidence="2 3">
    <name type="scientific">Methanolacinia petrolearia (strain DSM 11571 / OCM 486 / SEBR 4847)</name>
    <name type="common">Methanoplanus petrolearius</name>
    <dbReference type="NCBI Taxonomy" id="679926"/>
    <lineage>
        <taxon>Archaea</taxon>
        <taxon>Methanobacteriati</taxon>
        <taxon>Methanobacteriota</taxon>
        <taxon>Stenosarchaea group</taxon>
        <taxon>Methanomicrobia</taxon>
        <taxon>Methanomicrobiales</taxon>
        <taxon>Methanomicrobiaceae</taxon>
        <taxon>Methanolacinia</taxon>
    </lineage>
</organism>